<dbReference type="SUPFAM" id="SSF53756">
    <property type="entry name" value="UDP-Glycosyltransferase/glycogen phosphorylase"/>
    <property type="match status" value="1"/>
</dbReference>
<dbReference type="EMBL" id="BOOO01000019">
    <property type="protein sequence ID" value="GII30336.1"/>
    <property type="molecule type" value="Genomic_DNA"/>
</dbReference>
<feature type="region of interest" description="Disordered" evidence="2">
    <location>
        <begin position="427"/>
        <end position="453"/>
    </location>
</feature>
<evidence type="ECO:0000256" key="2">
    <source>
        <dbReference type="SAM" id="MobiDB-lite"/>
    </source>
</evidence>
<keyword evidence="5" id="KW-1185">Reference proteome</keyword>
<dbReference type="PANTHER" id="PTHR12526">
    <property type="entry name" value="GLYCOSYLTRANSFERASE"/>
    <property type="match status" value="1"/>
</dbReference>
<accession>A0A8J3X7I0</accession>
<protein>
    <submittedName>
        <fullName evidence="4">Glycosyl transferase</fullName>
    </submittedName>
</protein>
<gene>
    <name evidence="4" type="ORF">Pmi06nite_37780</name>
</gene>
<dbReference type="CDD" id="cd03820">
    <property type="entry name" value="GT4_AmsD-like"/>
    <property type="match status" value="1"/>
</dbReference>
<dbReference type="RefSeq" id="WP_239114009.1">
    <property type="nucleotide sequence ID" value="NZ_BOOO01000019.1"/>
</dbReference>
<organism evidence="4 5">
    <name type="scientific">Planotetraspora mira</name>
    <dbReference type="NCBI Taxonomy" id="58121"/>
    <lineage>
        <taxon>Bacteria</taxon>
        <taxon>Bacillati</taxon>
        <taxon>Actinomycetota</taxon>
        <taxon>Actinomycetes</taxon>
        <taxon>Streptosporangiales</taxon>
        <taxon>Streptosporangiaceae</taxon>
        <taxon>Planotetraspora</taxon>
    </lineage>
</organism>
<evidence type="ECO:0000313" key="5">
    <source>
        <dbReference type="Proteomes" id="UP000650628"/>
    </source>
</evidence>
<dbReference type="PANTHER" id="PTHR12526:SF627">
    <property type="entry name" value="D-RHAMNOSYLTRANSFERASE WBPZ"/>
    <property type="match status" value="1"/>
</dbReference>
<dbReference type="Gene3D" id="3.40.50.2000">
    <property type="entry name" value="Glycogen Phosphorylase B"/>
    <property type="match status" value="2"/>
</dbReference>
<dbReference type="Proteomes" id="UP000650628">
    <property type="component" value="Unassembled WGS sequence"/>
</dbReference>
<evidence type="ECO:0000313" key="4">
    <source>
        <dbReference type="EMBL" id="GII30336.1"/>
    </source>
</evidence>
<evidence type="ECO:0000256" key="1">
    <source>
        <dbReference type="ARBA" id="ARBA00022679"/>
    </source>
</evidence>
<keyword evidence="1 4" id="KW-0808">Transferase</keyword>
<sequence length="453" mass="49731">MPERVRRWLLGSGAHWLRWAALRLLGLANVWRARRTPAASADVVRILLFHAFGMGGTIRTVLNLSGHLAQGRHVEIISVVRTRDRPFFDVPPGVEVSTLDDRTREKTGVAGLLARLPSVLVPTTEPVYRSCSLWTDVLLVRCLRGLRGGTLITTRPALNLFAAAFAPPEVITIGQEHRHLAAHKLALRKVITRRYGRLDALVTLTEPDRDRYAALLPHLPLACIPNALPALGGGRASLEGRSAVAIGRLDRVKGFDLLIAAWRMVADRHPEWNLRIFGSGPWLGGLAAQIEEAGLEDKVFLMGRTDRVGEELCRAGMFVLSSRSEGRPMVLLEAMSKGLPVVAFDCPTGPAEMIDDRVDGRLVPAEDVEGLARTICDLIEDDQARRELGAAAIRTAAAYDLSVIGREWDHLLDGLVEVRNRRARQTVAEPASISEAPRASALRSEMPAESRPR</sequence>
<dbReference type="InterPro" id="IPR001296">
    <property type="entry name" value="Glyco_trans_1"/>
</dbReference>
<proteinExistence type="predicted"/>
<evidence type="ECO:0000259" key="3">
    <source>
        <dbReference type="Pfam" id="PF00534"/>
    </source>
</evidence>
<feature type="domain" description="Glycosyl transferase family 1" evidence="3">
    <location>
        <begin position="243"/>
        <end position="393"/>
    </location>
</feature>
<dbReference type="GO" id="GO:0016757">
    <property type="term" value="F:glycosyltransferase activity"/>
    <property type="evidence" value="ECO:0007669"/>
    <property type="project" value="InterPro"/>
</dbReference>
<dbReference type="AlphaFoldDB" id="A0A8J3X7I0"/>
<comment type="caution">
    <text evidence="4">The sequence shown here is derived from an EMBL/GenBank/DDBJ whole genome shotgun (WGS) entry which is preliminary data.</text>
</comment>
<dbReference type="Pfam" id="PF00534">
    <property type="entry name" value="Glycos_transf_1"/>
    <property type="match status" value="1"/>
</dbReference>
<name>A0A8J3X7I0_9ACTN</name>
<reference evidence="4 5" key="1">
    <citation type="submission" date="2021-01" db="EMBL/GenBank/DDBJ databases">
        <title>Whole genome shotgun sequence of Planotetraspora mira NBRC 15435.</title>
        <authorList>
            <person name="Komaki H."/>
            <person name="Tamura T."/>
        </authorList>
    </citation>
    <scope>NUCLEOTIDE SEQUENCE [LARGE SCALE GENOMIC DNA]</scope>
    <source>
        <strain evidence="4 5">NBRC 15435</strain>
    </source>
</reference>